<dbReference type="InterPro" id="IPR029751">
    <property type="entry name" value="Ribosomal_L25_dom"/>
</dbReference>
<dbReference type="PANTHER" id="PTHR33284">
    <property type="entry name" value="RIBOSOMAL PROTEIN L25/GLN-TRNA SYNTHETASE, ANTI-CODON-BINDING DOMAIN-CONTAINING PROTEIN"/>
    <property type="match status" value="1"/>
</dbReference>
<dbReference type="AlphaFoldDB" id="A0A1H3LSB8"/>
<evidence type="ECO:0000259" key="8">
    <source>
        <dbReference type="Pfam" id="PF14693"/>
    </source>
</evidence>
<evidence type="ECO:0000256" key="3">
    <source>
        <dbReference type="ARBA" id="ARBA00022980"/>
    </source>
</evidence>
<dbReference type="GO" id="GO:0022625">
    <property type="term" value="C:cytosolic large ribosomal subunit"/>
    <property type="evidence" value="ECO:0007669"/>
    <property type="project" value="TreeGrafter"/>
</dbReference>
<dbReference type="NCBIfam" id="NF004128">
    <property type="entry name" value="PRK05618.1-2"/>
    <property type="match status" value="1"/>
</dbReference>
<dbReference type="CDD" id="cd00495">
    <property type="entry name" value="Ribosomal_L25_TL5_CTC"/>
    <property type="match status" value="1"/>
</dbReference>
<name>A0A1H3LSB8_9RHOB</name>
<dbReference type="InterPro" id="IPR020057">
    <property type="entry name" value="Ribosomal_bL25_b-dom"/>
</dbReference>
<dbReference type="SUPFAM" id="SSF50715">
    <property type="entry name" value="Ribosomal protein L25-like"/>
    <property type="match status" value="1"/>
</dbReference>
<dbReference type="Gene3D" id="2.170.120.20">
    <property type="entry name" value="Ribosomal protein L25, beta domain"/>
    <property type="match status" value="1"/>
</dbReference>
<keyword evidence="1 5" id="KW-0699">rRNA-binding</keyword>
<dbReference type="NCBIfam" id="TIGR00731">
    <property type="entry name" value="bL25_bact_ctc"/>
    <property type="match status" value="1"/>
</dbReference>
<dbReference type="GO" id="GO:0008097">
    <property type="term" value="F:5S rRNA binding"/>
    <property type="evidence" value="ECO:0007669"/>
    <property type="project" value="InterPro"/>
</dbReference>
<evidence type="ECO:0000256" key="1">
    <source>
        <dbReference type="ARBA" id="ARBA00022730"/>
    </source>
</evidence>
<feature type="domain" description="Large ribosomal subunit protein bL25 beta" evidence="8">
    <location>
        <begin position="104"/>
        <end position="188"/>
    </location>
</feature>
<dbReference type="InterPro" id="IPR020930">
    <property type="entry name" value="Ribosomal_uL5_bac-type"/>
</dbReference>
<evidence type="ECO:0000259" key="7">
    <source>
        <dbReference type="Pfam" id="PF01386"/>
    </source>
</evidence>
<gene>
    <name evidence="5" type="primary">rplY</name>
    <name evidence="5" type="synonym">ctc</name>
    <name evidence="9" type="ORF">SAMN05444004_102296</name>
</gene>
<evidence type="ECO:0000256" key="5">
    <source>
        <dbReference type="HAMAP-Rule" id="MF_01334"/>
    </source>
</evidence>
<protein>
    <recommendedName>
        <fullName evidence="5">Large ribosomal subunit protein bL25</fullName>
    </recommendedName>
    <alternativeName>
        <fullName evidence="5">General stress protein CTC</fullName>
    </alternativeName>
</protein>
<dbReference type="OrthoDB" id="9806411at2"/>
<dbReference type="RefSeq" id="WP_092642853.1">
    <property type="nucleotide sequence ID" value="NZ_FNPX01000002.1"/>
</dbReference>
<dbReference type="InterPro" id="IPR037121">
    <property type="entry name" value="Ribosomal_bL25_C"/>
</dbReference>
<comment type="function">
    <text evidence="5">This is one of the proteins that binds to the 5S RNA in the ribosome where it forms part of the central protuberance.</text>
</comment>
<dbReference type="InterPro" id="IPR001021">
    <property type="entry name" value="Ribosomal_bL25_long"/>
</dbReference>
<dbReference type="GO" id="GO:0003735">
    <property type="term" value="F:structural constituent of ribosome"/>
    <property type="evidence" value="ECO:0007669"/>
    <property type="project" value="InterPro"/>
</dbReference>
<feature type="compositionally biased region" description="Basic and acidic residues" evidence="6">
    <location>
        <begin position="210"/>
        <end position="219"/>
    </location>
</feature>
<dbReference type="Proteomes" id="UP000198914">
    <property type="component" value="Unassembled WGS sequence"/>
</dbReference>
<sequence>MAKEIPDLVAHARTGTGKGAARQARRDGMVPGVVYGGGEDPLPIQIPFNDLLKKLKAGRFRATLWNLKVEGQEDVRVIARDVQRDVVKDLPTHLDLMRLRRTSKVNLFIPVVFEGVEGCPGDKQGGVLTIVRPEVELRVTAGDIPEAITVDCSGMEIGDTLHISDVTLPKGSVATIDRDFVLGNMQAPSGLASQKDEDEEGEEAPETEVINEKSDDAEA</sequence>
<reference evidence="10" key="1">
    <citation type="submission" date="2016-10" db="EMBL/GenBank/DDBJ databases">
        <authorList>
            <person name="Varghese N."/>
            <person name="Submissions S."/>
        </authorList>
    </citation>
    <scope>NUCLEOTIDE SEQUENCE [LARGE SCALE GENOMIC DNA]</scope>
    <source>
        <strain evidence="10">DSM 100420</strain>
    </source>
</reference>
<evidence type="ECO:0000256" key="6">
    <source>
        <dbReference type="SAM" id="MobiDB-lite"/>
    </source>
</evidence>
<comment type="similarity">
    <text evidence="5">Belongs to the bacterial ribosomal protein bL25 family. CTC subfamily.</text>
</comment>
<feature type="compositionally biased region" description="Acidic residues" evidence="6">
    <location>
        <begin position="196"/>
        <end position="206"/>
    </location>
</feature>
<dbReference type="Pfam" id="PF14693">
    <property type="entry name" value="Ribosomal_TL5_C"/>
    <property type="match status" value="1"/>
</dbReference>
<dbReference type="STRING" id="1244108.SAMN05444004_102296"/>
<keyword evidence="3 5" id="KW-0689">Ribosomal protein</keyword>
<dbReference type="InterPro" id="IPR020056">
    <property type="entry name" value="Rbsml_bL25/Gln-tRNA_synth_N"/>
</dbReference>
<evidence type="ECO:0000256" key="4">
    <source>
        <dbReference type="ARBA" id="ARBA00023274"/>
    </source>
</evidence>
<dbReference type="EMBL" id="FNPX01000002">
    <property type="protein sequence ID" value="SDY67226.1"/>
    <property type="molecule type" value="Genomic_DNA"/>
</dbReference>
<feature type="region of interest" description="Disordered" evidence="6">
    <location>
        <begin position="1"/>
        <end position="24"/>
    </location>
</feature>
<feature type="domain" description="Large ribosomal subunit protein bL25 L25" evidence="7">
    <location>
        <begin position="8"/>
        <end position="96"/>
    </location>
</feature>
<organism evidence="9 10">
    <name type="scientific">Jannaschia faecimaris</name>
    <dbReference type="NCBI Taxonomy" id="1244108"/>
    <lineage>
        <taxon>Bacteria</taxon>
        <taxon>Pseudomonadati</taxon>
        <taxon>Pseudomonadota</taxon>
        <taxon>Alphaproteobacteria</taxon>
        <taxon>Rhodobacterales</taxon>
        <taxon>Roseobacteraceae</taxon>
        <taxon>Jannaschia</taxon>
    </lineage>
</organism>
<comment type="subunit">
    <text evidence="5">Part of the 50S ribosomal subunit; part of the 5S rRNA/L5/L18/L25 subcomplex. Contacts the 5S rRNA. Binds to the 5S rRNA independently of L5 and L18.</text>
</comment>
<keyword evidence="2 5" id="KW-0694">RNA-binding</keyword>
<dbReference type="HAMAP" id="MF_01334">
    <property type="entry name" value="Ribosomal_bL25_CTC"/>
    <property type="match status" value="1"/>
</dbReference>
<dbReference type="GO" id="GO:0006412">
    <property type="term" value="P:translation"/>
    <property type="evidence" value="ECO:0007669"/>
    <property type="project" value="UniProtKB-UniRule"/>
</dbReference>
<dbReference type="InterPro" id="IPR011035">
    <property type="entry name" value="Ribosomal_bL25/Gln-tRNA_synth"/>
</dbReference>
<evidence type="ECO:0000313" key="9">
    <source>
        <dbReference type="EMBL" id="SDY67226.1"/>
    </source>
</evidence>
<dbReference type="PANTHER" id="PTHR33284:SF1">
    <property type="entry name" value="RIBOSOMAL PROTEIN L25_GLN-TRNA SYNTHETASE, ANTI-CODON-BINDING DOMAIN-CONTAINING PROTEIN"/>
    <property type="match status" value="1"/>
</dbReference>
<proteinExistence type="inferred from homology"/>
<dbReference type="Pfam" id="PF01386">
    <property type="entry name" value="Ribosomal_L25p"/>
    <property type="match status" value="1"/>
</dbReference>
<accession>A0A1H3LSB8</accession>
<evidence type="ECO:0000256" key="2">
    <source>
        <dbReference type="ARBA" id="ARBA00022884"/>
    </source>
</evidence>
<evidence type="ECO:0000313" key="10">
    <source>
        <dbReference type="Proteomes" id="UP000198914"/>
    </source>
</evidence>
<dbReference type="Gene3D" id="2.40.240.10">
    <property type="entry name" value="Ribosomal Protein L25, Chain P"/>
    <property type="match status" value="1"/>
</dbReference>
<keyword evidence="10" id="KW-1185">Reference proteome</keyword>
<keyword evidence="4 5" id="KW-0687">Ribonucleoprotein</keyword>
<feature type="region of interest" description="Disordered" evidence="6">
    <location>
        <begin position="187"/>
        <end position="219"/>
    </location>
</feature>